<evidence type="ECO:0000313" key="2">
    <source>
        <dbReference type="Proteomes" id="UP001279734"/>
    </source>
</evidence>
<dbReference type="AlphaFoldDB" id="A0AAD3SKQ7"/>
<comment type="caution">
    <text evidence="1">The sequence shown here is derived from an EMBL/GenBank/DDBJ whole genome shotgun (WGS) entry which is preliminary data.</text>
</comment>
<name>A0AAD3SKQ7_NEPGR</name>
<proteinExistence type="predicted"/>
<keyword evidence="2" id="KW-1185">Reference proteome</keyword>
<dbReference type="Proteomes" id="UP001279734">
    <property type="component" value="Unassembled WGS sequence"/>
</dbReference>
<protein>
    <submittedName>
        <fullName evidence="1">Uncharacterized protein</fullName>
    </submittedName>
</protein>
<dbReference type="EMBL" id="BSYO01000012">
    <property type="protein sequence ID" value="GMH13308.1"/>
    <property type="molecule type" value="Genomic_DNA"/>
</dbReference>
<evidence type="ECO:0000313" key="1">
    <source>
        <dbReference type="EMBL" id="GMH13308.1"/>
    </source>
</evidence>
<accession>A0AAD3SKQ7</accession>
<gene>
    <name evidence="1" type="ORF">Nepgr_015149</name>
</gene>
<organism evidence="1 2">
    <name type="scientific">Nepenthes gracilis</name>
    <name type="common">Slender pitcher plant</name>
    <dbReference type="NCBI Taxonomy" id="150966"/>
    <lineage>
        <taxon>Eukaryota</taxon>
        <taxon>Viridiplantae</taxon>
        <taxon>Streptophyta</taxon>
        <taxon>Embryophyta</taxon>
        <taxon>Tracheophyta</taxon>
        <taxon>Spermatophyta</taxon>
        <taxon>Magnoliopsida</taxon>
        <taxon>eudicotyledons</taxon>
        <taxon>Gunneridae</taxon>
        <taxon>Pentapetalae</taxon>
        <taxon>Caryophyllales</taxon>
        <taxon>Nepenthaceae</taxon>
        <taxon>Nepenthes</taxon>
    </lineage>
</organism>
<reference evidence="1" key="1">
    <citation type="submission" date="2023-05" db="EMBL/GenBank/DDBJ databases">
        <title>Nepenthes gracilis genome sequencing.</title>
        <authorList>
            <person name="Fukushima K."/>
        </authorList>
    </citation>
    <scope>NUCLEOTIDE SEQUENCE</scope>
    <source>
        <strain evidence="1">SING2019-196</strain>
    </source>
</reference>
<sequence>MTFSFNCYFDLGQRYYKFELTNCWKSAQVLMGGIVLRFACGREIWSTKHLLYTTELLQSMYFPTNEKVGELKSNCPRLKPCILNILDDFLKPCSSHLLAGIRDTQVKLGHYEVFLFL</sequence>